<evidence type="ECO:0000256" key="1">
    <source>
        <dbReference type="SAM" id="MobiDB-lite"/>
    </source>
</evidence>
<feature type="compositionally biased region" description="Basic and acidic residues" evidence="1">
    <location>
        <begin position="1"/>
        <end position="18"/>
    </location>
</feature>
<dbReference type="Proteomes" id="UP000311713">
    <property type="component" value="Unassembled WGS sequence"/>
</dbReference>
<feature type="compositionally biased region" description="Polar residues" evidence="1">
    <location>
        <begin position="78"/>
        <end position="93"/>
    </location>
</feature>
<feature type="region of interest" description="Disordered" evidence="1">
    <location>
        <begin position="1"/>
        <end position="93"/>
    </location>
</feature>
<evidence type="ECO:0000313" key="2">
    <source>
        <dbReference type="EMBL" id="TNM27672.1"/>
    </source>
</evidence>
<proteinExistence type="predicted"/>
<organism evidence="2 3">
    <name type="scientific">Streptomyces sedi</name>
    <dbReference type="NCBI Taxonomy" id="555059"/>
    <lineage>
        <taxon>Bacteria</taxon>
        <taxon>Bacillati</taxon>
        <taxon>Actinomycetota</taxon>
        <taxon>Actinomycetes</taxon>
        <taxon>Kitasatosporales</taxon>
        <taxon>Streptomycetaceae</taxon>
        <taxon>Streptomyces</taxon>
    </lineage>
</organism>
<comment type="caution">
    <text evidence="2">The sequence shown here is derived from an EMBL/GenBank/DDBJ whole genome shotgun (WGS) entry which is preliminary data.</text>
</comment>
<keyword evidence="3" id="KW-1185">Reference proteome</keyword>
<name>A0A5C4UVM7_9ACTN</name>
<gene>
    <name evidence="2" type="ORF">FH715_19880</name>
</gene>
<protein>
    <submittedName>
        <fullName evidence="2">Uncharacterized protein</fullName>
    </submittedName>
</protein>
<feature type="compositionally biased region" description="Low complexity" evidence="1">
    <location>
        <begin position="59"/>
        <end position="68"/>
    </location>
</feature>
<reference evidence="2 3" key="1">
    <citation type="submission" date="2019-06" db="EMBL/GenBank/DDBJ databases">
        <title>Draft genome of Streptomyces sedi sp. JCM16909.</title>
        <authorList>
            <person name="Klykleung N."/>
            <person name="Tanasupawat S."/>
            <person name="Kudo T."/>
            <person name="Yuki M."/>
            <person name="Ohkuma M."/>
        </authorList>
    </citation>
    <scope>NUCLEOTIDE SEQUENCE [LARGE SCALE GENOMIC DNA]</scope>
    <source>
        <strain evidence="2 3">JCM 16909</strain>
    </source>
</reference>
<accession>A0A5C4UVM7</accession>
<dbReference type="OrthoDB" id="9808769at2"/>
<dbReference type="EMBL" id="VDGT01000016">
    <property type="protein sequence ID" value="TNM27672.1"/>
    <property type="molecule type" value="Genomic_DNA"/>
</dbReference>
<evidence type="ECO:0000313" key="3">
    <source>
        <dbReference type="Proteomes" id="UP000311713"/>
    </source>
</evidence>
<dbReference type="AlphaFoldDB" id="A0A5C4UVM7"/>
<sequence>MPPRDPGHRTAARHDGTFDHSAALDEPATARAPAGFPLRGPRRGAFTEAESYGRTGLTAGRPAECAAPRPAPGRRQADWTTVLPQTRLSAHDH</sequence>